<keyword evidence="3" id="KW-1185">Reference proteome</keyword>
<keyword evidence="1" id="KW-0732">Signal</keyword>
<evidence type="ECO:0000256" key="1">
    <source>
        <dbReference type="SAM" id="SignalP"/>
    </source>
</evidence>
<organism evidence="2 3">
    <name type="scientific">Paenibacillus lutrae</name>
    <dbReference type="NCBI Taxonomy" id="2078573"/>
    <lineage>
        <taxon>Bacteria</taxon>
        <taxon>Bacillati</taxon>
        <taxon>Bacillota</taxon>
        <taxon>Bacilli</taxon>
        <taxon>Bacillales</taxon>
        <taxon>Paenibacillaceae</taxon>
        <taxon>Paenibacillus</taxon>
    </lineage>
</organism>
<gene>
    <name evidence="2" type="ORF">EDM21_00025</name>
</gene>
<feature type="chain" id="PRO_5031211991" description="HNH endonuclease" evidence="1">
    <location>
        <begin position="25"/>
        <end position="336"/>
    </location>
</feature>
<dbReference type="Proteomes" id="UP000490800">
    <property type="component" value="Unassembled WGS sequence"/>
</dbReference>
<name>A0A7X3FDZ7_9BACL</name>
<evidence type="ECO:0008006" key="4">
    <source>
        <dbReference type="Google" id="ProtNLM"/>
    </source>
</evidence>
<feature type="signal peptide" evidence="1">
    <location>
        <begin position="1"/>
        <end position="24"/>
    </location>
</feature>
<protein>
    <recommendedName>
        <fullName evidence="4">HNH endonuclease</fullName>
    </recommendedName>
</protein>
<dbReference type="EMBL" id="RHLK01000001">
    <property type="protein sequence ID" value="MVO97944.1"/>
    <property type="molecule type" value="Genomic_DNA"/>
</dbReference>
<dbReference type="OrthoDB" id="3078740at2"/>
<reference evidence="2 3" key="1">
    <citation type="journal article" date="2019" name="Microorganisms">
        <title>Paenibacillus lutrae sp. nov., A Chitinolytic Species Isolated from A River Otter in Castril Natural Park, Granada, Spain.</title>
        <authorList>
            <person name="Rodriguez M."/>
            <person name="Reina J.C."/>
            <person name="Bejar V."/>
            <person name="Llamas I."/>
        </authorList>
    </citation>
    <scope>NUCLEOTIDE SEQUENCE [LARGE SCALE GENOMIC DNA]</scope>
    <source>
        <strain evidence="2 3">N10</strain>
    </source>
</reference>
<dbReference type="AlphaFoldDB" id="A0A7X3FDZ7"/>
<proteinExistence type="predicted"/>
<dbReference type="RefSeq" id="WP_157331720.1">
    <property type="nucleotide sequence ID" value="NZ_RHLK01000001.1"/>
</dbReference>
<comment type="caution">
    <text evidence="2">The sequence shown here is derived from an EMBL/GenBank/DDBJ whole genome shotgun (WGS) entry which is preliminary data.</text>
</comment>
<sequence>MKKILSSVLLTLFLCFSVVVNVFAADSNDLQSSRSKERNLQESVISGNDPNVSTERLIKKLDSLPKEPFFLEAKKYLEDSKVKSVIQDVYVLSKTTQIVVYNNTNNNTMSLDEFIDNFKTQTNATTAGMNGVVITNEMYSNVNNSIIQHKVTYDGYIGKQADYLNIKNTLEASTSRFGSFSTLATNYQNIRYKQSTTTTITASTYFWRGYYSAIIYEGSSSVGFKTGYTSTILYNRGAVPYFSYTDAHSGIRLTEPNFSNMNAVPTHLRVDWTNNDRRDYIAWYVTNYGKPAFNWEDYDIHHIIPREYGGTNSPYNLIPLPRQYHQLFHTSFWRLY</sequence>
<accession>A0A7X3FDZ7</accession>
<evidence type="ECO:0000313" key="3">
    <source>
        <dbReference type="Proteomes" id="UP000490800"/>
    </source>
</evidence>
<evidence type="ECO:0000313" key="2">
    <source>
        <dbReference type="EMBL" id="MVO97944.1"/>
    </source>
</evidence>
<dbReference type="InterPro" id="IPR003615">
    <property type="entry name" value="HNH_nuc"/>
</dbReference>
<dbReference type="CDD" id="cd00085">
    <property type="entry name" value="HNHc"/>
    <property type="match status" value="1"/>
</dbReference>